<dbReference type="PANTHER" id="PTHR31637:SF0">
    <property type="entry name" value="2,3-BISPHOSPHOGLYCERATE-INDEPENDENT PHOSPHOGLYCERATE MUTASE"/>
    <property type="match status" value="1"/>
</dbReference>
<dbReference type="PANTHER" id="PTHR31637">
    <property type="entry name" value="2,3-BISPHOSPHOGLYCERATE-INDEPENDENT PHOSPHOGLYCERATE MUTASE"/>
    <property type="match status" value="1"/>
</dbReference>
<keyword evidence="8 9" id="KW-0413">Isomerase</keyword>
<evidence type="ECO:0000256" key="11">
    <source>
        <dbReference type="PIRSR" id="PIRSR001492-1"/>
    </source>
</evidence>
<feature type="binding site" evidence="9 12">
    <location>
        <position position="342"/>
    </location>
    <ligand>
        <name>substrate</name>
    </ligand>
</feature>
<comment type="cofactor">
    <cofactor evidence="9">
        <name>Mn(2+)</name>
        <dbReference type="ChEBI" id="CHEBI:29035"/>
    </cofactor>
    <text evidence="9">Binds 2 manganese ions per subunit.</text>
</comment>
<dbReference type="RefSeq" id="WP_085881582.1">
    <property type="nucleotide sequence ID" value="NZ_FWFR01000001.1"/>
</dbReference>
<dbReference type="Gene3D" id="3.40.1450.10">
    <property type="entry name" value="BPG-independent phosphoglycerate mutase, domain B"/>
    <property type="match status" value="1"/>
</dbReference>
<evidence type="ECO:0000313" key="18">
    <source>
        <dbReference type="Proteomes" id="UP000193200"/>
    </source>
</evidence>
<dbReference type="FunFam" id="3.40.1450.10:FF:000002">
    <property type="entry name" value="2,3-bisphosphoglycerate-independent phosphoglycerate mutase"/>
    <property type="match status" value="1"/>
</dbReference>
<feature type="binding site" evidence="9 12">
    <location>
        <begin position="163"/>
        <end position="164"/>
    </location>
    <ligand>
        <name>substrate</name>
    </ligand>
</feature>
<dbReference type="InterPro" id="IPR005995">
    <property type="entry name" value="Pgm_bpd_ind"/>
</dbReference>
<comment type="catalytic activity">
    <reaction evidence="1 9">
        <text>(2R)-2-phosphoglycerate = (2R)-3-phosphoglycerate</text>
        <dbReference type="Rhea" id="RHEA:15901"/>
        <dbReference type="ChEBI" id="CHEBI:58272"/>
        <dbReference type="ChEBI" id="CHEBI:58289"/>
        <dbReference type="EC" id="5.4.2.12"/>
    </reaction>
</comment>
<dbReference type="EMBL" id="FWFR01000001">
    <property type="protein sequence ID" value="SLN13350.1"/>
    <property type="molecule type" value="Genomic_DNA"/>
</dbReference>
<dbReference type="GO" id="GO:0005829">
    <property type="term" value="C:cytosol"/>
    <property type="evidence" value="ECO:0007669"/>
    <property type="project" value="TreeGrafter"/>
</dbReference>
<dbReference type="PIRSF" id="PIRSF001492">
    <property type="entry name" value="IPGAM"/>
    <property type="match status" value="1"/>
</dbReference>
<accession>A0A1Y5RBB5</accession>
<evidence type="ECO:0000256" key="10">
    <source>
        <dbReference type="NCBIfam" id="TIGR01307"/>
    </source>
</evidence>
<name>A0A1Y5RBB5_9PROT</name>
<comment type="pathway">
    <text evidence="3 9">Carbohydrate degradation; glycolysis; pyruvate from D-glyceraldehyde 3-phosphate: step 3/5.</text>
</comment>
<feature type="binding site" evidence="9 12">
    <location>
        <position position="201"/>
    </location>
    <ligand>
        <name>substrate</name>
    </ligand>
</feature>
<evidence type="ECO:0000256" key="13">
    <source>
        <dbReference type="PIRSR" id="PIRSR001492-3"/>
    </source>
</evidence>
<gene>
    <name evidence="9 17" type="primary">gpmI</name>
    <name evidence="17" type="ORF">OCH7691_00221</name>
</gene>
<dbReference type="OrthoDB" id="9800863at2"/>
<feature type="binding site" evidence="9 13">
    <location>
        <position position="73"/>
    </location>
    <ligand>
        <name>Mn(2+)</name>
        <dbReference type="ChEBI" id="CHEBI:29035"/>
        <label>2</label>
    </ligand>
</feature>
<feature type="binding site" evidence="9 12">
    <location>
        <begin position="266"/>
        <end position="269"/>
    </location>
    <ligand>
        <name>substrate</name>
    </ligand>
</feature>
<dbReference type="SUPFAM" id="SSF64158">
    <property type="entry name" value="2,3-Bisphosphoglycerate-independent phosphoglycerate mutase, substrate-binding domain"/>
    <property type="match status" value="1"/>
</dbReference>
<dbReference type="GO" id="GO:0006096">
    <property type="term" value="P:glycolytic process"/>
    <property type="evidence" value="ECO:0007669"/>
    <property type="project" value="UniProtKB-UniRule"/>
</dbReference>
<comment type="subunit">
    <text evidence="9">Monomer.</text>
</comment>
<feature type="binding site" evidence="9 13">
    <location>
        <position position="23"/>
    </location>
    <ligand>
        <name>Mn(2+)</name>
        <dbReference type="ChEBI" id="CHEBI:29035"/>
        <label>2</label>
    </ligand>
</feature>
<feature type="domain" description="BPG-independent PGAM N-terminal" evidence="16">
    <location>
        <begin position="93"/>
        <end position="303"/>
    </location>
</feature>
<dbReference type="GO" id="GO:0004619">
    <property type="term" value="F:phosphoglycerate mutase activity"/>
    <property type="evidence" value="ECO:0007669"/>
    <property type="project" value="UniProtKB-UniRule"/>
</dbReference>
<comment type="similarity">
    <text evidence="4 9">Belongs to the BPG-independent phosphoglycerate mutase family.</text>
</comment>
<dbReference type="Gene3D" id="3.40.720.10">
    <property type="entry name" value="Alkaline Phosphatase, subunit A"/>
    <property type="match status" value="1"/>
</dbReference>
<feature type="domain" description="Metalloenzyme" evidence="15">
    <location>
        <begin position="16"/>
        <end position="507"/>
    </location>
</feature>
<evidence type="ECO:0000256" key="12">
    <source>
        <dbReference type="PIRSR" id="PIRSR001492-2"/>
    </source>
</evidence>
<dbReference type="GO" id="GO:0030145">
    <property type="term" value="F:manganese ion binding"/>
    <property type="evidence" value="ECO:0007669"/>
    <property type="project" value="UniProtKB-UniRule"/>
</dbReference>
<evidence type="ECO:0000256" key="1">
    <source>
        <dbReference type="ARBA" id="ARBA00000370"/>
    </source>
</evidence>
<evidence type="ECO:0000259" key="15">
    <source>
        <dbReference type="Pfam" id="PF01676"/>
    </source>
</evidence>
<dbReference type="InterPro" id="IPR006124">
    <property type="entry name" value="Metalloenzyme"/>
</dbReference>
<feature type="binding site" evidence="9 13">
    <location>
        <position position="451"/>
    </location>
    <ligand>
        <name>Mn(2+)</name>
        <dbReference type="ChEBI" id="CHEBI:29035"/>
        <label>2</label>
    </ligand>
</feature>
<feature type="active site" description="Phosphoserine intermediate" evidence="9 11">
    <location>
        <position position="73"/>
    </location>
</feature>
<feature type="binding site" evidence="9 13">
    <location>
        <position position="413"/>
    </location>
    <ligand>
        <name>Mn(2+)</name>
        <dbReference type="ChEBI" id="CHEBI:29035"/>
        <label>1</label>
    </ligand>
</feature>
<dbReference type="GO" id="GO:0006007">
    <property type="term" value="P:glucose catabolic process"/>
    <property type="evidence" value="ECO:0007669"/>
    <property type="project" value="InterPro"/>
</dbReference>
<evidence type="ECO:0000256" key="6">
    <source>
        <dbReference type="ARBA" id="ARBA00023152"/>
    </source>
</evidence>
<dbReference type="AlphaFoldDB" id="A0A1Y5RBB5"/>
<protein>
    <recommendedName>
        <fullName evidence="9 10">2,3-bisphosphoglycerate-independent phosphoglycerate mutase</fullName>
        <shortName evidence="9">BPG-independent PGAM</shortName>
        <shortName evidence="9">Phosphoglyceromutase</shortName>
        <shortName evidence="9">iPGM</shortName>
        <ecNumber evidence="9 10">5.4.2.12</ecNumber>
    </recommendedName>
</protein>
<dbReference type="CDD" id="cd16010">
    <property type="entry name" value="iPGM"/>
    <property type="match status" value="1"/>
</dbReference>
<dbReference type="HAMAP" id="MF_01038">
    <property type="entry name" value="GpmI"/>
    <property type="match status" value="1"/>
</dbReference>
<evidence type="ECO:0000259" key="16">
    <source>
        <dbReference type="Pfam" id="PF06415"/>
    </source>
</evidence>
<keyword evidence="7 9" id="KW-0464">Manganese</keyword>
<sequence length="536" mass="56982">MSDKIHSPATPHSRRPVVLCILDGWGAREDSPDNAIAMAATPNWDRLIGNAPHSLLDTSGEAVGLPAGQMGNSEVGHMNIGGGRVVMQDLPRIDKAVADGSLAGMPALRQLIATLRESGGACHMMGLVSPGGVHAHQDHMLALAGCLDAAGIPVRIHAFLDGRDTPPRSAMEYLQRFETGLAALKDSRIATVAGRYYAMDRDKRWERVSRAYETMVDAAGERQDSAGAMIEASYRADVGDEFVEPAPIGDYAGMRDGDGLLMANFRADRAREILTALLDPAFDGFRPSRRVAFAATLGLVAYSDALDPFIAPLFPSVAVENALGEVVSRAGRRQLRIAETEKYAHVTFFLNGGEERVFDGEDRILVPSPKVATYDLQPEMSAPEVTDRLVEAIDSGRYDLIVVNYANPDMVGHTGKLDAAVRAVECIDGILGRLHDAVARAGGALLVTADHGNIEQMSAAEGGAPHTAHTTNRVPFVLADAAGESWTLEDGRLADIAPTILALMGLKAPAEMTGHSLASPAARPARAAELRRNAGA</sequence>
<dbReference type="InterPro" id="IPR036646">
    <property type="entry name" value="PGAM_B_sf"/>
</dbReference>
<evidence type="ECO:0000256" key="3">
    <source>
        <dbReference type="ARBA" id="ARBA00004798"/>
    </source>
</evidence>
<keyword evidence="5 9" id="KW-0479">Metal-binding</keyword>
<dbReference type="InterPro" id="IPR011258">
    <property type="entry name" value="BPG-indep_PGM_N"/>
</dbReference>
<evidence type="ECO:0000256" key="8">
    <source>
        <dbReference type="ARBA" id="ARBA00023235"/>
    </source>
</evidence>
<feature type="binding site" evidence="9 12">
    <location>
        <position position="195"/>
    </location>
    <ligand>
        <name>substrate</name>
    </ligand>
</feature>
<evidence type="ECO:0000256" key="14">
    <source>
        <dbReference type="SAM" id="MobiDB-lite"/>
    </source>
</evidence>
<evidence type="ECO:0000256" key="4">
    <source>
        <dbReference type="ARBA" id="ARBA00008819"/>
    </source>
</evidence>
<dbReference type="InterPro" id="IPR017850">
    <property type="entry name" value="Alkaline_phosphatase_core_sf"/>
</dbReference>
<evidence type="ECO:0000313" key="17">
    <source>
        <dbReference type="EMBL" id="SLN13350.1"/>
    </source>
</evidence>
<organism evidence="17 18">
    <name type="scientific">Oceanibacterium hippocampi</name>
    <dbReference type="NCBI Taxonomy" id="745714"/>
    <lineage>
        <taxon>Bacteria</taxon>
        <taxon>Pseudomonadati</taxon>
        <taxon>Pseudomonadota</taxon>
        <taxon>Alphaproteobacteria</taxon>
        <taxon>Sneathiellales</taxon>
        <taxon>Sneathiellaceae</taxon>
        <taxon>Oceanibacterium</taxon>
    </lineage>
</organism>
<proteinExistence type="inferred from homology"/>
<feature type="region of interest" description="Disordered" evidence="14">
    <location>
        <begin position="515"/>
        <end position="536"/>
    </location>
</feature>
<reference evidence="17 18" key="1">
    <citation type="submission" date="2017-03" db="EMBL/GenBank/DDBJ databases">
        <authorList>
            <person name="Afonso C.L."/>
            <person name="Miller P.J."/>
            <person name="Scott M.A."/>
            <person name="Spackman E."/>
            <person name="Goraichik I."/>
            <person name="Dimitrov K.M."/>
            <person name="Suarez D.L."/>
            <person name="Swayne D.E."/>
        </authorList>
    </citation>
    <scope>NUCLEOTIDE SEQUENCE [LARGE SCALE GENOMIC DNA]</scope>
    <source>
        <strain evidence="17 18">CECT 7691</strain>
    </source>
</reference>
<evidence type="ECO:0000256" key="7">
    <source>
        <dbReference type="ARBA" id="ARBA00023211"/>
    </source>
</evidence>
<feature type="compositionally biased region" description="Low complexity" evidence="14">
    <location>
        <begin position="516"/>
        <end position="525"/>
    </location>
</feature>
<keyword evidence="6 9" id="KW-0324">Glycolysis</keyword>
<dbReference type="EC" id="5.4.2.12" evidence="9 10"/>
<evidence type="ECO:0000256" key="9">
    <source>
        <dbReference type="HAMAP-Rule" id="MF_01038"/>
    </source>
</evidence>
<dbReference type="SUPFAM" id="SSF53649">
    <property type="entry name" value="Alkaline phosphatase-like"/>
    <property type="match status" value="1"/>
</dbReference>
<feature type="binding site" evidence="9 13">
    <location>
        <position position="409"/>
    </location>
    <ligand>
        <name>Mn(2+)</name>
        <dbReference type="ChEBI" id="CHEBI:29035"/>
        <label>1</label>
    </ligand>
</feature>
<keyword evidence="18" id="KW-1185">Reference proteome</keyword>
<dbReference type="Pfam" id="PF01676">
    <property type="entry name" value="Metalloenzyme"/>
    <property type="match status" value="1"/>
</dbReference>
<dbReference type="Pfam" id="PF06415">
    <property type="entry name" value="iPGM_N"/>
    <property type="match status" value="1"/>
</dbReference>
<feature type="binding site" evidence="9 13">
    <location>
        <position position="469"/>
    </location>
    <ligand>
        <name>Mn(2+)</name>
        <dbReference type="ChEBI" id="CHEBI:29035"/>
        <label>1</label>
    </ligand>
</feature>
<dbReference type="UniPathway" id="UPA00109">
    <property type="reaction ID" value="UER00186"/>
</dbReference>
<evidence type="ECO:0000256" key="2">
    <source>
        <dbReference type="ARBA" id="ARBA00002315"/>
    </source>
</evidence>
<feature type="binding site" evidence="9 12">
    <location>
        <position position="134"/>
    </location>
    <ligand>
        <name>substrate</name>
    </ligand>
</feature>
<dbReference type="Proteomes" id="UP000193200">
    <property type="component" value="Unassembled WGS sequence"/>
</dbReference>
<dbReference type="InParanoid" id="A0A1Y5RBB5"/>
<comment type="function">
    <text evidence="2 9">Catalyzes the interconversion of 2-phosphoglycerate and 3-phosphoglycerate.</text>
</comment>
<dbReference type="NCBIfam" id="TIGR01307">
    <property type="entry name" value="pgm_bpd_ind"/>
    <property type="match status" value="1"/>
</dbReference>
<dbReference type="FunCoup" id="A0A1Y5RBB5">
    <property type="interactions" value="462"/>
</dbReference>
<feature type="compositionally biased region" description="Basic and acidic residues" evidence="14">
    <location>
        <begin position="526"/>
        <end position="536"/>
    </location>
</feature>
<feature type="binding site" evidence="9 13">
    <location>
        <position position="450"/>
    </location>
    <ligand>
        <name>Mn(2+)</name>
        <dbReference type="ChEBI" id="CHEBI:29035"/>
        <label>2</label>
    </ligand>
</feature>
<evidence type="ECO:0000256" key="5">
    <source>
        <dbReference type="ARBA" id="ARBA00022723"/>
    </source>
</evidence>